<feature type="region of interest" description="Disordered" evidence="1">
    <location>
        <begin position="124"/>
        <end position="215"/>
    </location>
</feature>
<organism evidence="2 3">
    <name type="scientific">Alternaria alternata</name>
    <name type="common">Alternaria rot fungus</name>
    <name type="synonym">Torula alternata</name>
    <dbReference type="NCBI Taxonomy" id="5599"/>
    <lineage>
        <taxon>Eukaryota</taxon>
        <taxon>Fungi</taxon>
        <taxon>Dikarya</taxon>
        <taxon>Ascomycota</taxon>
        <taxon>Pezizomycotina</taxon>
        <taxon>Dothideomycetes</taxon>
        <taxon>Pleosporomycetidae</taxon>
        <taxon>Pleosporales</taxon>
        <taxon>Pleosporineae</taxon>
        <taxon>Pleosporaceae</taxon>
        <taxon>Alternaria</taxon>
        <taxon>Alternaria sect. Alternaria</taxon>
        <taxon>Alternaria alternata complex</taxon>
    </lineage>
</organism>
<name>A0A177D9L3_ALTAL</name>
<evidence type="ECO:0000313" key="3">
    <source>
        <dbReference type="Proteomes" id="UP000077248"/>
    </source>
</evidence>
<protein>
    <submittedName>
        <fullName evidence="2">Uncharacterized protein</fullName>
    </submittedName>
</protein>
<proteinExistence type="predicted"/>
<dbReference type="Proteomes" id="UP000077248">
    <property type="component" value="Unassembled WGS sequence"/>
</dbReference>
<dbReference type="KEGG" id="aalt:CC77DRAFT_1098523"/>
<keyword evidence="3" id="KW-1185">Reference proteome</keyword>
<feature type="region of interest" description="Disordered" evidence="1">
    <location>
        <begin position="55"/>
        <end position="78"/>
    </location>
</feature>
<gene>
    <name evidence="2" type="ORF">CC77DRAFT_1098523</name>
</gene>
<dbReference type="RefSeq" id="XP_018381816.1">
    <property type="nucleotide sequence ID" value="XM_018529954.1"/>
</dbReference>
<sequence>MSDTDRIDGLLGDLQRLTEAGRDRILGFLPQEDLIALLKVALRERDQDRENVAIQTQLNQSPHAEPTVHVAREEPSNVTNRAHTAVTLRNHKRPRTDSSPTEVVENNSNSVAVKQEHETIDLVSDDEWENSNIVVQPNNPIKREESPPVQPGSRVGSISAPIISPNFERTQTIEPPETQTSSGSSSRNSLATSSRQSSAVQDGIGGSGYGMLLPPHPVGEGSTQARFVHTTAADYHGHLNLPVCLLIRGVDGKQVYKTFMELPNDVQQNIHSRFAEVWRSQPWILDNYEKLLQNPEYYMTMPACIRSLIVSKNTRLSSRSLYTIGGSLKETADDQCITGGYPCAHFVKWADGTMNICFVPLPPGRRVGKVWTELSYWIDVNNRRSSTPLRWQAHKTNEDFERQAK</sequence>
<feature type="compositionally biased region" description="Polar residues" evidence="1">
    <location>
        <begin position="130"/>
        <end position="139"/>
    </location>
</feature>
<reference evidence="2 3" key="1">
    <citation type="submission" date="2016-05" db="EMBL/GenBank/DDBJ databases">
        <title>Comparative analysis of secretome profiles of manganese(II)-oxidizing ascomycete fungi.</title>
        <authorList>
            <consortium name="DOE Joint Genome Institute"/>
            <person name="Zeiner C.A."/>
            <person name="Purvine S.O."/>
            <person name="Zink E.M."/>
            <person name="Wu S."/>
            <person name="Pasa-Tolic L."/>
            <person name="Chaput D.L."/>
            <person name="Haridas S."/>
            <person name="Grigoriev I.V."/>
            <person name="Santelli C.M."/>
            <person name="Hansel C.M."/>
        </authorList>
    </citation>
    <scope>NUCLEOTIDE SEQUENCE [LARGE SCALE GENOMIC DNA]</scope>
    <source>
        <strain evidence="2 3">SRC1lrK2f</strain>
    </source>
</reference>
<evidence type="ECO:0000256" key="1">
    <source>
        <dbReference type="SAM" id="MobiDB-lite"/>
    </source>
</evidence>
<dbReference type="EMBL" id="KV441490">
    <property type="protein sequence ID" value="OAG16395.1"/>
    <property type="molecule type" value="Genomic_DNA"/>
</dbReference>
<evidence type="ECO:0000313" key="2">
    <source>
        <dbReference type="EMBL" id="OAG16395.1"/>
    </source>
</evidence>
<feature type="compositionally biased region" description="Low complexity" evidence="1">
    <location>
        <begin position="179"/>
        <end position="199"/>
    </location>
</feature>
<dbReference type="AlphaFoldDB" id="A0A177D9L3"/>
<accession>A0A177D9L3</accession>
<dbReference type="GeneID" id="29115548"/>
<dbReference type="VEuPathDB" id="FungiDB:CC77DRAFT_1098523"/>